<dbReference type="Proteomes" id="UP001341840">
    <property type="component" value="Unassembled WGS sequence"/>
</dbReference>
<name>A0ABU6WPH5_9FABA</name>
<sequence length="141" mass="16331">MRLGSPSSPPKMVPPTQGHQNQEEARPLKIWELIPPFECWMCKGDDAEDKRMMLRREEDLEEDAPEEEMHVIHRPMDVDAGEDYLQFLEELQRHPEYFPFHSSQAFTQHPSDDSQSQSFDAHSQPSYDLSGVWPPLVGPSQ</sequence>
<dbReference type="EMBL" id="JASCZI010182382">
    <property type="protein sequence ID" value="MED6187777.1"/>
    <property type="molecule type" value="Genomic_DNA"/>
</dbReference>
<proteinExistence type="predicted"/>
<protein>
    <submittedName>
        <fullName evidence="2">Uncharacterized protein</fullName>
    </submittedName>
</protein>
<reference evidence="2 3" key="1">
    <citation type="journal article" date="2023" name="Plants (Basel)">
        <title>Bridging the Gap: Combining Genomics and Transcriptomics Approaches to Understand Stylosanthes scabra, an Orphan Legume from the Brazilian Caatinga.</title>
        <authorList>
            <person name="Ferreira-Neto J.R.C."/>
            <person name="da Silva M.D."/>
            <person name="Binneck E."/>
            <person name="de Melo N.F."/>
            <person name="da Silva R.H."/>
            <person name="de Melo A.L.T.M."/>
            <person name="Pandolfi V."/>
            <person name="Bustamante F.O."/>
            <person name="Brasileiro-Vidal A.C."/>
            <person name="Benko-Iseppon A.M."/>
        </authorList>
    </citation>
    <scope>NUCLEOTIDE SEQUENCE [LARGE SCALE GENOMIC DNA]</scope>
    <source>
        <tissue evidence="2">Leaves</tissue>
    </source>
</reference>
<comment type="caution">
    <text evidence="2">The sequence shown here is derived from an EMBL/GenBank/DDBJ whole genome shotgun (WGS) entry which is preliminary data.</text>
</comment>
<gene>
    <name evidence="2" type="ORF">PIB30_079733</name>
</gene>
<feature type="region of interest" description="Disordered" evidence="1">
    <location>
        <begin position="99"/>
        <end position="141"/>
    </location>
</feature>
<evidence type="ECO:0000256" key="1">
    <source>
        <dbReference type="SAM" id="MobiDB-lite"/>
    </source>
</evidence>
<feature type="region of interest" description="Disordered" evidence="1">
    <location>
        <begin position="1"/>
        <end position="27"/>
    </location>
</feature>
<keyword evidence="3" id="KW-1185">Reference proteome</keyword>
<accession>A0ABU6WPH5</accession>
<feature type="compositionally biased region" description="Polar residues" evidence="1">
    <location>
        <begin position="101"/>
        <end position="127"/>
    </location>
</feature>
<organism evidence="2 3">
    <name type="scientific">Stylosanthes scabra</name>
    <dbReference type="NCBI Taxonomy" id="79078"/>
    <lineage>
        <taxon>Eukaryota</taxon>
        <taxon>Viridiplantae</taxon>
        <taxon>Streptophyta</taxon>
        <taxon>Embryophyta</taxon>
        <taxon>Tracheophyta</taxon>
        <taxon>Spermatophyta</taxon>
        <taxon>Magnoliopsida</taxon>
        <taxon>eudicotyledons</taxon>
        <taxon>Gunneridae</taxon>
        <taxon>Pentapetalae</taxon>
        <taxon>rosids</taxon>
        <taxon>fabids</taxon>
        <taxon>Fabales</taxon>
        <taxon>Fabaceae</taxon>
        <taxon>Papilionoideae</taxon>
        <taxon>50 kb inversion clade</taxon>
        <taxon>dalbergioids sensu lato</taxon>
        <taxon>Dalbergieae</taxon>
        <taxon>Pterocarpus clade</taxon>
        <taxon>Stylosanthes</taxon>
    </lineage>
</organism>
<evidence type="ECO:0000313" key="3">
    <source>
        <dbReference type="Proteomes" id="UP001341840"/>
    </source>
</evidence>
<evidence type="ECO:0000313" key="2">
    <source>
        <dbReference type="EMBL" id="MED6187777.1"/>
    </source>
</evidence>